<gene>
    <name evidence="1" type="ORF">SCLCIDRAFT_32496</name>
</gene>
<name>A0A0C2YSG2_9AGAM</name>
<proteinExistence type="predicted"/>
<evidence type="ECO:0000313" key="2">
    <source>
        <dbReference type="Proteomes" id="UP000053989"/>
    </source>
</evidence>
<dbReference type="HOGENOM" id="CLU_2639531_0_0_1"/>
<dbReference type="AlphaFoldDB" id="A0A0C2YSG2"/>
<reference evidence="1 2" key="1">
    <citation type="submission" date="2014-04" db="EMBL/GenBank/DDBJ databases">
        <authorList>
            <consortium name="DOE Joint Genome Institute"/>
            <person name="Kuo A."/>
            <person name="Kohler A."/>
            <person name="Nagy L.G."/>
            <person name="Floudas D."/>
            <person name="Copeland A."/>
            <person name="Barry K.W."/>
            <person name="Cichocki N."/>
            <person name="Veneault-Fourrey C."/>
            <person name="LaButti K."/>
            <person name="Lindquist E.A."/>
            <person name="Lipzen A."/>
            <person name="Lundell T."/>
            <person name="Morin E."/>
            <person name="Murat C."/>
            <person name="Sun H."/>
            <person name="Tunlid A."/>
            <person name="Henrissat B."/>
            <person name="Grigoriev I.V."/>
            <person name="Hibbett D.S."/>
            <person name="Martin F."/>
            <person name="Nordberg H.P."/>
            <person name="Cantor M.N."/>
            <person name="Hua S.X."/>
        </authorList>
    </citation>
    <scope>NUCLEOTIDE SEQUENCE [LARGE SCALE GENOMIC DNA]</scope>
    <source>
        <strain evidence="1 2">Foug A</strain>
    </source>
</reference>
<organism evidence="1 2">
    <name type="scientific">Scleroderma citrinum Foug A</name>
    <dbReference type="NCBI Taxonomy" id="1036808"/>
    <lineage>
        <taxon>Eukaryota</taxon>
        <taxon>Fungi</taxon>
        <taxon>Dikarya</taxon>
        <taxon>Basidiomycota</taxon>
        <taxon>Agaricomycotina</taxon>
        <taxon>Agaricomycetes</taxon>
        <taxon>Agaricomycetidae</taxon>
        <taxon>Boletales</taxon>
        <taxon>Sclerodermatineae</taxon>
        <taxon>Sclerodermataceae</taxon>
        <taxon>Scleroderma</taxon>
    </lineage>
</organism>
<evidence type="ECO:0000313" key="1">
    <source>
        <dbReference type="EMBL" id="KIM52653.1"/>
    </source>
</evidence>
<accession>A0A0C2YSG2</accession>
<reference evidence="2" key="2">
    <citation type="submission" date="2015-01" db="EMBL/GenBank/DDBJ databases">
        <title>Evolutionary Origins and Diversification of the Mycorrhizal Mutualists.</title>
        <authorList>
            <consortium name="DOE Joint Genome Institute"/>
            <consortium name="Mycorrhizal Genomics Consortium"/>
            <person name="Kohler A."/>
            <person name="Kuo A."/>
            <person name="Nagy L.G."/>
            <person name="Floudas D."/>
            <person name="Copeland A."/>
            <person name="Barry K.W."/>
            <person name="Cichocki N."/>
            <person name="Veneault-Fourrey C."/>
            <person name="LaButti K."/>
            <person name="Lindquist E.A."/>
            <person name="Lipzen A."/>
            <person name="Lundell T."/>
            <person name="Morin E."/>
            <person name="Murat C."/>
            <person name="Riley R."/>
            <person name="Ohm R."/>
            <person name="Sun H."/>
            <person name="Tunlid A."/>
            <person name="Henrissat B."/>
            <person name="Grigoriev I.V."/>
            <person name="Hibbett D.S."/>
            <person name="Martin F."/>
        </authorList>
    </citation>
    <scope>NUCLEOTIDE SEQUENCE [LARGE SCALE GENOMIC DNA]</scope>
    <source>
        <strain evidence="2">Foug A</strain>
    </source>
</reference>
<dbReference type="InParanoid" id="A0A0C2YSG2"/>
<dbReference type="EMBL" id="KN822204">
    <property type="protein sequence ID" value="KIM52653.1"/>
    <property type="molecule type" value="Genomic_DNA"/>
</dbReference>
<dbReference type="Proteomes" id="UP000053989">
    <property type="component" value="Unassembled WGS sequence"/>
</dbReference>
<protein>
    <submittedName>
        <fullName evidence="1">Uncharacterized protein</fullName>
    </submittedName>
</protein>
<sequence length="77" mass="8270">MLFYPPFKSVPSSFTLIGSLALAGGKRARVLGGNRGLLDGVFMSWETHLRDQPSAPGFAALIRLVPNIVHFVSFAPA</sequence>
<keyword evidence="2" id="KW-1185">Reference proteome</keyword>